<dbReference type="InterPro" id="IPR039999">
    <property type="entry name" value="LYAR"/>
</dbReference>
<sequence length="288" mass="34181">MVYFNCCQCGTGLRKNQVETHMRACRSRLFSCIDCQKDFKNEEYKSHVKCLTESERYESKDYVAKQNKGDVKQNAWFELEVFQNWMYFFKVLKAVESFKGSPKAKSLLQKLTDYPNVPRKKAKFFNFIRNSFRSFNLNQSQLEEIWNVIESFDKADKNTNGNNLKRKLEDSVEQDEKNEIEIKKPKDGDVNEDKSSDDFDWIEVLKKECIKHQDCSVSFEKLEKKVFKKYKKFKSNENEQNEEIVNDMEKFRKKLNKKLKKLSHLFSLTENDSNLVVKYSDANNNSIS</sequence>
<evidence type="ECO:0000256" key="4">
    <source>
        <dbReference type="ARBA" id="ARBA00022771"/>
    </source>
</evidence>
<organism evidence="10 11">
    <name type="scientific">Brachionus plicatilis</name>
    <name type="common">Marine rotifer</name>
    <name type="synonym">Brachionus muelleri</name>
    <dbReference type="NCBI Taxonomy" id="10195"/>
    <lineage>
        <taxon>Eukaryota</taxon>
        <taxon>Metazoa</taxon>
        <taxon>Spiralia</taxon>
        <taxon>Gnathifera</taxon>
        <taxon>Rotifera</taxon>
        <taxon>Eurotatoria</taxon>
        <taxon>Monogononta</taxon>
        <taxon>Pseudotrocha</taxon>
        <taxon>Ploima</taxon>
        <taxon>Brachionidae</taxon>
        <taxon>Brachionus</taxon>
    </lineage>
</organism>
<dbReference type="Gene3D" id="3.30.1490.490">
    <property type="match status" value="1"/>
</dbReference>
<evidence type="ECO:0000256" key="6">
    <source>
        <dbReference type="ARBA" id="ARBA00023242"/>
    </source>
</evidence>
<dbReference type="PROSITE" id="PS51804">
    <property type="entry name" value="ZF_C2HC_LYAR"/>
    <property type="match status" value="2"/>
</dbReference>
<evidence type="ECO:0000256" key="3">
    <source>
        <dbReference type="ARBA" id="ARBA00022737"/>
    </source>
</evidence>
<keyword evidence="11" id="KW-1185">Reference proteome</keyword>
<evidence type="ECO:0000256" key="8">
    <source>
        <dbReference type="SAM" id="Coils"/>
    </source>
</evidence>
<proteinExistence type="predicted"/>
<evidence type="ECO:0000256" key="2">
    <source>
        <dbReference type="ARBA" id="ARBA00022723"/>
    </source>
</evidence>
<evidence type="ECO:0000313" key="11">
    <source>
        <dbReference type="Proteomes" id="UP000276133"/>
    </source>
</evidence>
<dbReference type="Pfam" id="PF08790">
    <property type="entry name" value="zf-LYAR"/>
    <property type="match status" value="1"/>
</dbReference>
<gene>
    <name evidence="10" type="ORF">BpHYR1_050218</name>
</gene>
<keyword evidence="5" id="KW-0862">Zinc</keyword>
<dbReference type="GO" id="GO:0006364">
    <property type="term" value="P:rRNA processing"/>
    <property type="evidence" value="ECO:0007669"/>
    <property type="project" value="TreeGrafter"/>
</dbReference>
<dbReference type="GO" id="GO:0000122">
    <property type="term" value="P:negative regulation of transcription by RNA polymerase II"/>
    <property type="evidence" value="ECO:0007669"/>
    <property type="project" value="TreeGrafter"/>
</dbReference>
<protein>
    <submittedName>
        <fullName evidence="10">Cell growth-regulating nucleolar</fullName>
    </submittedName>
</protein>
<name>A0A3M7RJF3_BRAPC</name>
<dbReference type="Proteomes" id="UP000276133">
    <property type="component" value="Unassembled WGS sequence"/>
</dbReference>
<keyword evidence="6" id="KW-0539">Nucleus</keyword>
<accession>A0A3M7RJF3</accession>
<dbReference type="SUPFAM" id="SSF57667">
    <property type="entry name" value="beta-beta-alpha zinc fingers"/>
    <property type="match status" value="2"/>
</dbReference>
<evidence type="ECO:0000259" key="9">
    <source>
        <dbReference type="Pfam" id="PF08790"/>
    </source>
</evidence>
<reference evidence="10 11" key="1">
    <citation type="journal article" date="2018" name="Sci. Rep.">
        <title>Genomic signatures of local adaptation to the degree of environmental predictability in rotifers.</title>
        <authorList>
            <person name="Franch-Gras L."/>
            <person name="Hahn C."/>
            <person name="Garcia-Roger E.M."/>
            <person name="Carmona M.J."/>
            <person name="Serra M."/>
            <person name="Gomez A."/>
        </authorList>
    </citation>
    <scope>NUCLEOTIDE SEQUENCE [LARGE SCALE GENOMIC DNA]</scope>
    <source>
        <strain evidence="10">HYR1</strain>
    </source>
</reference>
<keyword evidence="3" id="KW-0677">Repeat</keyword>
<evidence type="ECO:0000313" key="10">
    <source>
        <dbReference type="EMBL" id="RNA23692.1"/>
    </source>
</evidence>
<dbReference type="GO" id="GO:0005730">
    <property type="term" value="C:nucleolus"/>
    <property type="evidence" value="ECO:0007669"/>
    <property type="project" value="TreeGrafter"/>
</dbReference>
<evidence type="ECO:0000256" key="1">
    <source>
        <dbReference type="ARBA" id="ARBA00004123"/>
    </source>
</evidence>
<keyword evidence="2" id="KW-0479">Metal-binding</keyword>
<keyword evidence="8" id="KW-0175">Coiled coil</keyword>
<dbReference type="EMBL" id="REGN01003233">
    <property type="protein sequence ID" value="RNA23692.1"/>
    <property type="molecule type" value="Genomic_DNA"/>
</dbReference>
<comment type="caution">
    <text evidence="10">The sequence shown here is derived from an EMBL/GenBank/DDBJ whole genome shotgun (WGS) entry which is preliminary data.</text>
</comment>
<dbReference type="AlphaFoldDB" id="A0A3M7RJF3"/>
<dbReference type="GO" id="GO:0003677">
    <property type="term" value="F:DNA binding"/>
    <property type="evidence" value="ECO:0007669"/>
    <property type="project" value="InterPro"/>
</dbReference>
<feature type="coiled-coil region" evidence="8">
    <location>
        <begin position="234"/>
        <end position="261"/>
    </location>
</feature>
<dbReference type="GO" id="GO:0008270">
    <property type="term" value="F:zinc ion binding"/>
    <property type="evidence" value="ECO:0007669"/>
    <property type="project" value="UniProtKB-KW"/>
</dbReference>
<evidence type="ECO:0000256" key="7">
    <source>
        <dbReference type="PROSITE-ProRule" id="PRU01145"/>
    </source>
</evidence>
<dbReference type="PANTHER" id="PTHR13100:SF10">
    <property type="entry name" value="CELL GROWTH-REGULATING NUCLEOLAR PROTEIN"/>
    <property type="match status" value="1"/>
</dbReference>
<dbReference type="STRING" id="10195.A0A3M7RJF3"/>
<dbReference type="FunFam" id="3.30.1490.490:FF:000001">
    <property type="entry name" value="cell growth-regulating nucleolar protein-like"/>
    <property type="match status" value="1"/>
</dbReference>
<comment type="subcellular location">
    <subcellularLocation>
        <location evidence="1">Nucleus</location>
    </subcellularLocation>
</comment>
<dbReference type="PANTHER" id="PTHR13100">
    <property type="entry name" value="CELL GROWTH-REGULATING NUCLEOLAR PROTEIN LYAR"/>
    <property type="match status" value="1"/>
</dbReference>
<evidence type="ECO:0000256" key="5">
    <source>
        <dbReference type="ARBA" id="ARBA00022833"/>
    </source>
</evidence>
<dbReference type="InterPro" id="IPR014898">
    <property type="entry name" value="Znf_C2H2_LYAR"/>
</dbReference>
<feature type="domain" description="Zinc finger C2H2 LYAR-type" evidence="9">
    <location>
        <begin position="30"/>
        <end position="57"/>
    </location>
</feature>
<keyword evidence="4 7" id="KW-0863">Zinc-finger</keyword>
<dbReference type="InterPro" id="IPR036236">
    <property type="entry name" value="Znf_C2H2_sf"/>
</dbReference>
<dbReference type="OrthoDB" id="21474at2759"/>